<dbReference type="Proteomes" id="UP000279259">
    <property type="component" value="Unassembled WGS sequence"/>
</dbReference>
<name>A0A427YIK0_9TREE</name>
<feature type="compositionally biased region" description="Basic and acidic residues" evidence="1">
    <location>
        <begin position="55"/>
        <end position="65"/>
    </location>
</feature>
<sequence length="81" mass="9089">MADREFVDSREDVAYTNNSAQEDQRNAESERTGTVPRSEVEDLKDSLGGGETVDEYTRPSNKEQHPGQIDNMLDEAIEGQE</sequence>
<accession>A0A427YIK0</accession>
<dbReference type="AlphaFoldDB" id="A0A427YIK0"/>
<protein>
    <submittedName>
        <fullName evidence="2">Uncharacterized protein</fullName>
    </submittedName>
</protein>
<feature type="compositionally biased region" description="Acidic residues" evidence="1">
    <location>
        <begin position="72"/>
        <end position="81"/>
    </location>
</feature>
<reference evidence="2 3" key="1">
    <citation type="submission" date="2018-11" db="EMBL/GenBank/DDBJ databases">
        <title>Genome sequence of Saitozyma podzolica DSM 27192.</title>
        <authorList>
            <person name="Aliyu H."/>
            <person name="Gorte O."/>
            <person name="Ochsenreither K."/>
        </authorList>
    </citation>
    <scope>NUCLEOTIDE SEQUENCE [LARGE SCALE GENOMIC DNA]</scope>
    <source>
        <strain evidence="2 3">DSM 27192</strain>
    </source>
</reference>
<feature type="compositionally biased region" description="Basic and acidic residues" evidence="1">
    <location>
        <begin position="22"/>
        <end position="31"/>
    </location>
</feature>
<gene>
    <name evidence="2" type="ORF">EHS25_010075</name>
</gene>
<evidence type="ECO:0000256" key="1">
    <source>
        <dbReference type="SAM" id="MobiDB-lite"/>
    </source>
</evidence>
<dbReference type="OrthoDB" id="3146826at2759"/>
<feature type="compositionally biased region" description="Basic and acidic residues" evidence="1">
    <location>
        <begin position="1"/>
        <end position="13"/>
    </location>
</feature>
<evidence type="ECO:0000313" key="3">
    <source>
        <dbReference type="Proteomes" id="UP000279259"/>
    </source>
</evidence>
<evidence type="ECO:0000313" key="2">
    <source>
        <dbReference type="EMBL" id="RSH90899.1"/>
    </source>
</evidence>
<keyword evidence="3" id="KW-1185">Reference proteome</keyword>
<feature type="region of interest" description="Disordered" evidence="1">
    <location>
        <begin position="1"/>
        <end position="81"/>
    </location>
</feature>
<comment type="caution">
    <text evidence="2">The sequence shown here is derived from an EMBL/GenBank/DDBJ whole genome shotgun (WGS) entry which is preliminary data.</text>
</comment>
<proteinExistence type="predicted"/>
<dbReference type="EMBL" id="RSCD01000009">
    <property type="protein sequence ID" value="RSH90899.1"/>
    <property type="molecule type" value="Genomic_DNA"/>
</dbReference>
<organism evidence="2 3">
    <name type="scientific">Saitozyma podzolica</name>
    <dbReference type="NCBI Taxonomy" id="1890683"/>
    <lineage>
        <taxon>Eukaryota</taxon>
        <taxon>Fungi</taxon>
        <taxon>Dikarya</taxon>
        <taxon>Basidiomycota</taxon>
        <taxon>Agaricomycotina</taxon>
        <taxon>Tremellomycetes</taxon>
        <taxon>Tremellales</taxon>
        <taxon>Trimorphomycetaceae</taxon>
        <taxon>Saitozyma</taxon>
    </lineage>
</organism>